<dbReference type="AlphaFoldDB" id="A0A4C1V180"/>
<gene>
    <name evidence="1" type="ORF">EVAR_86102_1</name>
</gene>
<evidence type="ECO:0000313" key="2">
    <source>
        <dbReference type="Proteomes" id="UP000299102"/>
    </source>
</evidence>
<protein>
    <submittedName>
        <fullName evidence="1">Uncharacterized protein</fullName>
    </submittedName>
</protein>
<evidence type="ECO:0000313" key="1">
    <source>
        <dbReference type="EMBL" id="GBP32270.1"/>
    </source>
</evidence>
<reference evidence="1 2" key="1">
    <citation type="journal article" date="2019" name="Commun. Biol.">
        <title>The bagworm genome reveals a unique fibroin gene that provides high tensile strength.</title>
        <authorList>
            <person name="Kono N."/>
            <person name="Nakamura H."/>
            <person name="Ohtoshi R."/>
            <person name="Tomita M."/>
            <person name="Numata K."/>
            <person name="Arakawa K."/>
        </authorList>
    </citation>
    <scope>NUCLEOTIDE SEQUENCE [LARGE SCALE GENOMIC DNA]</scope>
</reference>
<organism evidence="1 2">
    <name type="scientific">Eumeta variegata</name>
    <name type="common">Bagworm moth</name>
    <name type="synonym">Eumeta japonica</name>
    <dbReference type="NCBI Taxonomy" id="151549"/>
    <lineage>
        <taxon>Eukaryota</taxon>
        <taxon>Metazoa</taxon>
        <taxon>Ecdysozoa</taxon>
        <taxon>Arthropoda</taxon>
        <taxon>Hexapoda</taxon>
        <taxon>Insecta</taxon>
        <taxon>Pterygota</taxon>
        <taxon>Neoptera</taxon>
        <taxon>Endopterygota</taxon>
        <taxon>Lepidoptera</taxon>
        <taxon>Glossata</taxon>
        <taxon>Ditrysia</taxon>
        <taxon>Tineoidea</taxon>
        <taxon>Psychidae</taxon>
        <taxon>Oiketicinae</taxon>
        <taxon>Eumeta</taxon>
    </lineage>
</organism>
<dbReference type="Proteomes" id="UP000299102">
    <property type="component" value="Unassembled WGS sequence"/>
</dbReference>
<name>A0A4C1V180_EUMVA</name>
<comment type="caution">
    <text evidence="1">The sequence shown here is derived from an EMBL/GenBank/DDBJ whole genome shotgun (WGS) entry which is preliminary data.</text>
</comment>
<dbReference type="EMBL" id="BGZK01000257">
    <property type="protein sequence ID" value="GBP32270.1"/>
    <property type="molecule type" value="Genomic_DNA"/>
</dbReference>
<accession>A0A4C1V180</accession>
<sequence>MDYTKVGKVAHPTTGLNVSYLLLGVATETIYGSVLQYYGKQKDEPAHVSSIASDSRQTDMQMSSQGALNISGARSRSRLNIDRRSAYKSCEVRRRLCFAVREYWAAVIHFASHRHSLAYLLQAN</sequence>
<keyword evidence="2" id="KW-1185">Reference proteome</keyword>
<proteinExistence type="predicted"/>